<dbReference type="SMR" id="A0A445GCM6"/>
<organism evidence="4 5">
    <name type="scientific">Glycine soja</name>
    <name type="common">Wild soybean</name>
    <dbReference type="NCBI Taxonomy" id="3848"/>
    <lineage>
        <taxon>Eukaryota</taxon>
        <taxon>Viridiplantae</taxon>
        <taxon>Streptophyta</taxon>
        <taxon>Embryophyta</taxon>
        <taxon>Tracheophyta</taxon>
        <taxon>Spermatophyta</taxon>
        <taxon>Magnoliopsida</taxon>
        <taxon>eudicotyledons</taxon>
        <taxon>Gunneridae</taxon>
        <taxon>Pentapetalae</taxon>
        <taxon>rosids</taxon>
        <taxon>fabids</taxon>
        <taxon>Fabales</taxon>
        <taxon>Fabaceae</taxon>
        <taxon>Papilionoideae</taxon>
        <taxon>50 kb inversion clade</taxon>
        <taxon>NPAAA clade</taxon>
        <taxon>indigoferoid/millettioid clade</taxon>
        <taxon>Phaseoleae</taxon>
        <taxon>Glycine</taxon>
        <taxon>Glycine subgen. Soja</taxon>
    </lineage>
</organism>
<dbReference type="InterPro" id="IPR010341">
    <property type="entry name" value="DUF936_pln"/>
</dbReference>
<feature type="compositionally biased region" description="Low complexity" evidence="1">
    <location>
        <begin position="392"/>
        <end position="404"/>
    </location>
</feature>
<dbReference type="EMBL" id="QZWG01000016">
    <property type="protein sequence ID" value="RZB59007.1"/>
    <property type="molecule type" value="Genomic_DNA"/>
</dbReference>
<reference evidence="4 5" key="1">
    <citation type="submission" date="2018-09" db="EMBL/GenBank/DDBJ databases">
        <title>A high-quality reference genome of wild soybean provides a powerful tool to mine soybean genomes.</title>
        <authorList>
            <person name="Xie M."/>
            <person name="Chung C.Y.L."/>
            <person name="Li M.-W."/>
            <person name="Wong F.-L."/>
            <person name="Chan T.-F."/>
            <person name="Lam H.-M."/>
        </authorList>
    </citation>
    <scope>NUCLEOTIDE SEQUENCE [LARGE SCALE GENOMIC DNA]</scope>
    <source>
        <strain evidence="5">cv. W05</strain>
        <tissue evidence="4">Hypocotyl of etiolated seedlings</tissue>
    </source>
</reference>
<feature type="compositionally biased region" description="Basic and acidic residues" evidence="1">
    <location>
        <begin position="146"/>
        <end position="155"/>
    </location>
</feature>
<feature type="compositionally biased region" description="Basic and acidic residues" evidence="1">
    <location>
        <begin position="380"/>
        <end position="389"/>
    </location>
</feature>
<gene>
    <name evidence="4" type="ORF">D0Y65_042356</name>
</gene>
<dbReference type="Proteomes" id="UP000289340">
    <property type="component" value="Chromosome 16"/>
</dbReference>
<feature type="region of interest" description="Disordered" evidence="1">
    <location>
        <begin position="371"/>
        <end position="410"/>
    </location>
</feature>
<accession>A0A445GCM6</accession>
<dbReference type="Gramene" id="XM_028351248.1">
    <property type="protein sequence ID" value="XP_028207049.1"/>
    <property type="gene ID" value="LOC114390507"/>
</dbReference>
<dbReference type="PANTHER" id="PTHR31928">
    <property type="entry name" value="EXPRESSED PROTEIN"/>
    <property type="match status" value="1"/>
</dbReference>
<name>A0A445GCM6_GLYSO</name>
<protein>
    <recommendedName>
        <fullName evidence="6">DUF936 domain-containing protein</fullName>
    </recommendedName>
</protein>
<dbReference type="PANTHER" id="PTHR31928:SF2">
    <property type="entry name" value="EXPRESSED PROTEIN"/>
    <property type="match status" value="1"/>
</dbReference>
<evidence type="ECO:0000256" key="1">
    <source>
        <dbReference type="SAM" id="MobiDB-lite"/>
    </source>
</evidence>
<dbReference type="Pfam" id="PF21647">
    <property type="entry name" value="DUF6857"/>
    <property type="match status" value="1"/>
</dbReference>
<feature type="domain" description="DUF6857" evidence="3">
    <location>
        <begin position="371"/>
        <end position="529"/>
    </location>
</feature>
<keyword evidence="5" id="KW-1185">Reference proteome</keyword>
<evidence type="ECO:0008006" key="6">
    <source>
        <dbReference type="Google" id="ProtNLM"/>
    </source>
</evidence>
<dbReference type="InterPro" id="IPR048297">
    <property type="entry name" value="DUF936_dom_pln"/>
</dbReference>
<dbReference type="AlphaFoldDB" id="A0A445GCM6"/>
<feature type="domain" description="DUF936" evidence="2">
    <location>
        <begin position="4"/>
        <end position="119"/>
    </location>
</feature>
<feature type="region of interest" description="Disordered" evidence="1">
    <location>
        <begin position="125"/>
        <end position="155"/>
    </location>
</feature>
<comment type="caution">
    <text evidence="4">The sequence shown here is derived from an EMBL/GenBank/DDBJ whole genome shotgun (WGS) entry which is preliminary data.</text>
</comment>
<dbReference type="Pfam" id="PF06075">
    <property type="entry name" value="DUF936"/>
    <property type="match status" value="1"/>
</dbReference>
<dbReference type="InterPro" id="IPR049172">
    <property type="entry name" value="DUF6857_pln"/>
</dbReference>
<evidence type="ECO:0000259" key="2">
    <source>
        <dbReference type="Pfam" id="PF06075"/>
    </source>
</evidence>
<proteinExistence type="predicted"/>
<evidence type="ECO:0000259" key="3">
    <source>
        <dbReference type="Pfam" id="PF21647"/>
    </source>
</evidence>
<sequence>MASLIPGVLLKLLQSMDSDVKVNGEYRSVLLQVISIVPAITGSELWPNQGFFLKVSDSSHSTYVSLSKEDNELILNNKLQLGQFFYVDRIETGTPVPILVDVRPVPGRHPFIGNPKDLMQMLEPSEGPVQSDNHRVNRSKSMNSTKAKESKSPRQKIVIKEEKAAVASRYMRGVRTPTSNVNVQDANEERKGNDFENGVDSKKVASAKVKLKKLQTLSVNTTRSLQLEIPSPRQRVAQSNIQETVMSPKRILTKRNSTKQETTNLNVLSSSEDKSYSTEAIPWSSLPSSLLRPGKELLRRKHLASQVAVEAQSEVTATSVLVKFLSMFANICTSAASENPHVTLNKFFSFQELMDRSNCISTTPHKDKSFQLYKTSSPTETDKTDKKSDLVPGKSSSKSPKYSPELSEAEKQEWVTGNGLKEINELREVLSIETRSWFLIYMEKTLDVWFSTISREKRGKTNKDTAGRQMQHANNIALTLSHLKQANEWLEKLRSTSNMENEELVETVDRLKQNVYSCLLLHVDSAAFALENRV</sequence>
<evidence type="ECO:0000313" key="4">
    <source>
        <dbReference type="EMBL" id="RZB59007.1"/>
    </source>
</evidence>
<evidence type="ECO:0000313" key="5">
    <source>
        <dbReference type="Proteomes" id="UP000289340"/>
    </source>
</evidence>